<feature type="compositionally biased region" description="Pro residues" evidence="1">
    <location>
        <begin position="140"/>
        <end position="150"/>
    </location>
</feature>
<dbReference type="EMBL" id="CAICTM010000527">
    <property type="protein sequence ID" value="CAB9512296.1"/>
    <property type="molecule type" value="Genomic_DNA"/>
</dbReference>
<feature type="region of interest" description="Disordered" evidence="1">
    <location>
        <begin position="87"/>
        <end position="151"/>
    </location>
</feature>
<sequence length="607" mass="69018">MFPTSTALMSFQYELQLAQQQQAILQQQQQPQLAQQQQTNSQRQQNQRWDVFGNAGGQQDADQLLVHQHQQQQRRNHELRLEIERLEQESQQQQQQQLDIQRNPLPVCPPTNPIDQSNDKCQPPKQGENLNQQLGDVPEEQPPPHLPQQPPVILDVEQPSLSPAHQNKPVKNARKSKEFCEIPGCWENHTGTDANGWHLCFDHRMRQPQQPSINNDDDNGNGKDSDNAEQRNIAKKRKRSFRAKKILDAGGVLRIKKQMKSGDELFRQCQKFSNLQDAKSGAARQSNQRTSRRTQKAGAYVPGNDRLKDHPDHNFDKIQYHDDDVLTAMMEWEGREKMPGKSKIDVLGDGEHGIFLESSTPYAKDGFIHDIGEASRDIVLNYHDEEVRQNLLQTALISSRKCKVGGNDDKAPALFRAAEVHYNQHSTDEMQFMKVHKDKIGSMVTIYVLEGISWNFVVLGGQKGESGDFETDFGDYHDYVAWKNELKTLNGPDFKLVEEYEVELKRYNGPIIVYKLTPGQRLIFDALGYNHGVIVPGSFVDKEGKITANKRSVIVFHDLLPQWDGFKKVHRHIAAPQTGGTEEGSGSGSKRGGKAARNVRSSRRRKS</sequence>
<evidence type="ECO:0000313" key="2">
    <source>
        <dbReference type="EMBL" id="CAB9512296.1"/>
    </source>
</evidence>
<feature type="region of interest" description="Disordered" evidence="1">
    <location>
        <begin position="576"/>
        <end position="607"/>
    </location>
</feature>
<dbReference type="Proteomes" id="UP001153069">
    <property type="component" value="Unassembled WGS sequence"/>
</dbReference>
<evidence type="ECO:0000256" key="1">
    <source>
        <dbReference type="SAM" id="MobiDB-lite"/>
    </source>
</evidence>
<evidence type="ECO:0000313" key="3">
    <source>
        <dbReference type="Proteomes" id="UP001153069"/>
    </source>
</evidence>
<comment type="caution">
    <text evidence="2">The sequence shown here is derived from an EMBL/GenBank/DDBJ whole genome shotgun (WGS) entry which is preliminary data.</text>
</comment>
<feature type="compositionally biased region" description="Gly residues" evidence="1">
    <location>
        <begin position="581"/>
        <end position="590"/>
    </location>
</feature>
<accession>A0A9N8E4A4</accession>
<feature type="compositionally biased region" description="Basic and acidic residues" evidence="1">
    <location>
        <begin position="220"/>
        <end position="229"/>
    </location>
</feature>
<protein>
    <submittedName>
        <fullName evidence="2">Uncharacterized protein</fullName>
    </submittedName>
</protein>
<organism evidence="2 3">
    <name type="scientific">Seminavis robusta</name>
    <dbReference type="NCBI Taxonomy" id="568900"/>
    <lineage>
        <taxon>Eukaryota</taxon>
        <taxon>Sar</taxon>
        <taxon>Stramenopiles</taxon>
        <taxon>Ochrophyta</taxon>
        <taxon>Bacillariophyta</taxon>
        <taxon>Bacillariophyceae</taxon>
        <taxon>Bacillariophycidae</taxon>
        <taxon>Naviculales</taxon>
        <taxon>Naviculaceae</taxon>
        <taxon>Seminavis</taxon>
    </lineage>
</organism>
<dbReference type="AlphaFoldDB" id="A0A9N8E4A4"/>
<keyword evidence="3" id="KW-1185">Reference proteome</keyword>
<gene>
    <name evidence="2" type="ORF">SEMRO_528_G160800.1</name>
</gene>
<name>A0A9N8E4A4_9STRA</name>
<feature type="region of interest" description="Disordered" evidence="1">
    <location>
        <begin position="276"/>
        <end position="300"/>
    </location>
</feature>
<feature type="compositionally biased region" description="Low complexity" evidence="1">
    <location>
        <begin position="89"/>
        <end position="105"/>
    </location>
</feature>
<proteinExistence type="predicted"/>
<reference evidence="2" key="1">
    <citation type="submission" date="2020-06" db="EMBL/GenBank/DDBJ databases">
        <authorList>
            <consortium name="Plant Systems Biology data submission"/>
        </authorList>
    </citation>
    <scope>NUCLEOTIDE SEQUENCE</scope>
    <source>
        <strain evidence="2">D6</strain>
    </source>
</reference>
<feature type="region of interest" description="Disordered" evidence="1">
    <location>
        <begin position="208"/>
        <end position="239"/>
    </location>
</feature>